<dbReference type="SMART" id="SM00465">
    <property type="entry name" value="GIYc"/>
    <property type="match status" value="1"/>
</dbReference>
<dbReference type="SUPFAM" id="SSF82771">
    <property type="entry name" value="GIY-YIG endonuclease"/>
    <property type="match status" value="1"/>
</dbReference>
<dbReference type="Gene3D" id="3.40.1440.10">
    <property type="entry name" value="GIY-YIG endonuclease"/>
    <property type="match status" value="1"/>
</dbReference>
<proteinExistence type="predicted"/>
<dbReference type="GO" id="GO:0005829">
    <property type="term" value="C:cytosol"/>
    <property type="evidence" value="ECO:0007669"/>
    <property type="project" value="TreeGrafter"/>
</dbReference>
<evidence type="ECO:0000313" key="4">
    <source>
        <dbReference type="EMBL" id="AXY73989.1"/>
    </source>
</evidence>
<accession>A0A3B7ML35</accession>
<reference evidence="4 5" key="1">
    <citation type="submission" date="2018-09" db="EMBL/GenBank/DDBJ databases">
        <title>Genome sequencing of strain 6GH32-13.</title>
        <authorList>
            <person name="Weon H.-Y."/>
            <person name="Heo J."/>
            <person name="Kwon S.-W."/>
        </authorList>
    </citation>
    <scope>NUCLEOTIDE SEQUENCE [LARGE SCALE GENOMIC DNA]</scope>
    <source>
        <strain evidence="4 5">5GH32-13</strain>
    </source>
</reference>
<dbReference type="AlphaFoldDB" id="A0A3B7ML35"/>
<keyword evidence="5" id="KW-1185">Reference proteome</keyword>
<dbReference type="NCBIfam" id="TIGR00573">
    <property type="entry name" value="dnaq"/>
    <property type="match status" value="1"/>
</dbReference>
<dbReference type="PANTHER" id="PTHR30231">
    <property type="entry name" value="DNA POLYMERASE III SUBUNIT EPSILON"/>
    <property type="match status" value="1"/>
</dbReference>
<dbReference type="InterPro" id="IPR013520">
    <property type="entry name" value="Ribonucl_H"/>
</dbReference>
<feature type="domain" description="GIY-YIG" evidence="3">
    <location>
        <begin position="196"/>
        <end position="274"/>
    </location>
</feature>
<comment type="subunit">
    <text evidence="2">DNA polymerase III contains a core (composed of alpha, epsilon and theta chains) that associates with a tau subunit. This core dimerizes to form the POLIII' complex. PolIII' associates with the gamma complex (composed of gamma, delta, delta', psi and chi chains) and with the beta chain to form the complete DNA polymerase III complex.</text>
</comment>
<dbReference type="FunFam" id="3.30.420.10:FF:000045">
    <property type="entry name" value="3'-5' exonuclease DinG"/>
    <property type="match status" value="1"/>
</dbReference>
<dbReference type="Gene3D" id="3.30.420.10">
    <property type="entry name" value="Ribonuclease H-like superfamily/Ribonuclease H"/>
    <property type="match status" value="1"/>
</dbReference>
<dbReference type="Pfam" id="PF00929">
    <property type="entry name" value="RNase_T"/>
    <property type="match status" value="1"/>
</dbReference>
<organism evidence="4 5">
    <name type="scientific">Paraflavitalea soli</name>
    <dbReference type="NCBI Taxonomy" id="2315862"/>
    <lineage>
        <taxon>Bacteria</taxon>
        <taxon>Pseudomonadati</taxon>
        <taxon>Bacteroidota</taxon>
        <taxon>Chitinophagia</taxon>
        <taxon>Chitinophagales</taxon>
        <taxon>Chitinophagaceae</taxon>
        <taxon>Paraflavitalea</taxon>
    </lineage>
</organism>
<sequence length="460" mass="52738">MYAIVDIETTGGYAANNDITEVAIVLHDGEKVVKRFESLIKPERAIPYYIQVLTGITPQMVEEAPSFEELAPVIHDLLEGTIFIAHNVNFDYSFLKHHLSQAGYELTTNKLCTVRLSKKVFPGFKSYSLGRLCESLGIRMENRHRAGGDADATVRLFEHLLRHDALTHIQQFVKKGAKEQSLPPHLPKEEVEKLPYTPGVYYFHDQKGKVLYVGKAKNLKYRVRSHFTHNGAGRQRQEFLRNIHSITYQGCATELMAFILESVEIKRLWPPYNNSQKRFTPAFGLYLYEDRSGYSRLAIDKIKKNLTPIYTFNLLVEGHRLVRRLIADYELCPKLCHMQTDTAAPCTGVEEATCHGACEHRESAAAYNERVEQALQFLDQNLPTFALVDEGNQAIEQSCILIEKGRFYGMGYLPQDCSVHDMDSLKGYLTRYPENDYIRGLVYQHVEKYPHKKVTWNILV</sequence>
<dbReference type="InterPro" id="IPR012337">
    <property type="entry name" value="RNaseH-like_sf"/>
</dbReference>
<evidence type="ECO:0000313" key="5">
    <source>
        <dbReference type="Proteomes" id="UP000263900"/>
    </source>
</evidence>
<dbReference type="PROSITE" id="PS50164">
    <property type="entry name" value="GIY_YIG"/>
    <property type="match status" value="1"/>
</dbReference>
<dbReference type="OrthoDB" id="9803913at2"/>
<dbReference type="GO" id="GO:0006289">
    <property type="term" value="P:nucleotide-excision repair"/>
    <property type="evidence" value="ECO:0007669"/>
    <property type="project" value="InterPro"/>
</dbReference>
<dbReference type="CDD" id="cd10434">
    <property type="entry name" value="GIY-YIG_UvrC_Cho"/>
    <property type="match status" value="1"/>
</dbReference>
<dbReference type="KEGG" id="pseg:D3H65_08335"/>
<dbReference type="PANTHER" id="PTHR30231:SF41">
    <property type="entry name" value="DNA POLYMERASE III SUBUNIT EPSILON"/>
    <property type="match status" value="1"/>
</dbReference>
<dbReference type="Proteomes" id="UP000263900">
    <property type="component" value="Chromosome"/>
</dbReference>
<evidence type="ECO:0000259" key="3">
    <source>
        <dbReference type="PROSITE" id="PS50164"/>
    </source>
</evidence>
<dbReference type="SUPFAM" id="SSF53098">
    <property type="entry name" value="Ribonuclease H-like"/>
    <property type="match status" value="1"/>
</dbReference>
<dbReference type="InterPro" id="IPR035901">
    <property type="entry name" value="GIY-YIG_endonuc_sf"/>
</dbReference>
<evidence type="ECO:0000256" key="1">
    <source>
        <dbReference type="ARBA" id="ARBA00025483"/>
    </source>
</evidence>
<dbReference type="CDD" id="cd06127">
    <property type="entry name" value="DEDDh"/>
    <property type="match status" value="1"/>
</dbReference>
<name>A0A3B7ML35_9BACT</name>
<gene>
    <name evidence="4" type="ORF">D3H65_08335</name>
</gene>
<dbReference type="EMBL" id="CP032157">
    <property type="protein sequence ID" value="AXY73989.1"/>
    <property type="molecule type" value="Genomic_DNA"/>
</dbReference>
<dbReference type="GO" id="GO:0003677">
    <property type="term" value="F:DNA binding"/>
    <property type="evidence" value="ECO:0007669"/>
    <property type="project" value="InterPro"/>
</dbReference>
<dbReference type="InterPro" id="IPR006054">
    <property type="entry name" value="DnaQ"/>
</dbReference>
<dbReference type="InterPro" id="IPR000305">
    <property type="entry name" value="GIY-YIG_endonuc"/>
</dbReference>
<evidence type="ECO:0000256" key="2">
    <source>
        <dbReference type="ARBA" id="ARBA00026073"/>
    </source>
</evidence>
<dbReference type="SMART" id="SM00479">
    <property type="entry name" value="EXOIII"/>
    <property type="match status" value="1"/>
</dbReference>
<dbReference type="Pfam" id="PF01541">
    <property type="entry name" value="GIY-YIG"/>
    <property type="match status" value="1"/>
</dbReference>
<dbReference type="GO" id="GO:0045004">
    <property type="term" value="P:DNA replication proofreading"/>
    <property type="evidence" value="ECO:0007669"/>
    <property type="project" value="TreeGrafter"/>
</dbReference>
<protein>
    <submittedName>
        <fullName evidence="4">DNA polymerase III subunit epsilon</fullName>
    </submittedName>
</protein>
<dbReference type="InterPro" id="IPR047296">
    <property type="entry name" value="GIY-YIG_UvrC_Cho"/>
</dbReference>
<dbReference type="GO" id="GO:0003887">
    <property type="term" value="F:DNA-directed DNA polymerase activity"/>
    <property type="evidence" value="ECO:0007669"/>
    <property type="project" value="InterPro"/>
</dbReference>
<dbReference type="GO" id="GO:0008408">
    <property type="term" value="F:3'-5' exonuclease activity"/>
    <property type="evidence" value="ECO:0007669"/>
    <property type="project" value="TreeGrafter"/>
</dbReference>
<dbReference type="InterPro" id="IPR036397">
    <property type="entry name" value="RNaseH_sf"/>
</dbReference>
<comment type="function">
    <text evidence="1">DNA polymerase III is a complex, multichain enzyme responsible for most of the replicative synthesis in bacteria. The epsilon subunit contain the editing function and is a proofreading 3'-5' exonuclease.</text>
</comment>